<feature type="compositionally biased region" description="Low complexity" evidence="1">
    <location>
        <begin position="78"/>
        <end position="89"/>
    </location>
</feature>
<dbReference type="PROSITE" id="PS51257">
    <property type="entry name" value="PROKAR_LIPOPROTEIN"/>
    <property type="match status" value="1"/>
</dbReference>
<feature type="region of interest" description="Disordered" evidence="1">
    <location>
        <begin position="33"/>
        <end position="90"/>
    </location>
</feature>
<protein>
    <recommendedName>
        <fullName evidence="5">DUF4358 domain-containing protein</fullName>
    </recommendedName>
</protein>
<proteinExistence type="predicted"/>
<sequence length="219" mass="24445">MNILKQLFNKKQTYMVLILMMLLFTVAACSETAAPTEDSDKETAEGSGERTPEESEQEEQEVEKEESDLEDTSRNKSETSSTETVESSSDLSLEMDYELAMVEVMTGFASTMESLSILTGEAGQDVTLLYSEDWVISVAFELLELESLIGEIRSLEPPEKFEDSHSELLLAADNYQFVVDNYPTAIDTLDVDLINECTDYIITATSHIEEATVIISNMQ</sequence>
<comment type="caution">
    <text evidence="3">The sequence shown here is derived from an EMBL/GenBank/DDBJ whole genome shotgun (WGS) entry which is preliminary data.</text>
</comment>
<accession>A0A417YGJ1</accession>
<dbReference type="AlphaFoldDB" id="A0A417YGJ1"/>
<evidence type="ECO:0008006" key="5">
    <source>
        <dbReference type="Google" id="ProtNLM"/>
    </source>
</evidence>
<organism evidence="3 4">
    <name type="scientific">Oceanobacillus profundus</name>
    <dbReference type="NCBI Taxonomy" id="372463"/>
    <lineage>
        <taxon>Bacteria</taxon>
        <taxon>Bacillati</taxon>
        <taxon>Bacillota</taxon>
        <taxon>Bacilli</taxon>
        <taxon>Bacillales</taxon>
        <taxon>Bacillaceae</taxon>
        <taxon>Oceanobacillus</taxon>
    </lineage>
</organism>
<evidence type="ECO:0000256" key="2">
    <source>
        <dbReference type="SAM" id="SignalP"/>
    </source>
</evidence>
<evidence type="ECO:0000313" key="4">
    <source>
        <dbReference type="Proteomes" id="UP000285456"/>
    </source>
</evidence>
<name>A0A417YGJ1_9BACI</name>
<keyword evidence="4" id="KW-1185">Reference proteome</keyword>
<evidence type="ECO:0000256" key="1">
    <source>
        <dbReference type="SAM" id="MobiDB-lite"/>
    </source>
</evidence>
<dbReference type="RefSeq" id="WP_118889463.1">
    <property type="nucleotide sequence ID" value="NZ_PHUT01000007.1"/>
</dbReference>
<dbReference type="Proteomes" id="UP000285456">
    <property type="component" value="Unassembled WGS sequence"/>
</dbReference>
<feature type="compositionally biased region" description="Acidic residues" evidence="1">
    <location>
        <begin position="54"/>
        <end position="70"/>
    </location>
</feature>
<keyword evidence="2" id="KW-0732">Signal</keyword>
<reference evidence="3 4" key="1">
    <citation type="journal article" date="2007" name="Int. J. Syst. Evol. Microbiol.">
        <title>Oceanobacillus profundus sp. nov., isolated from a deep-sea sediment core.</title>
        <authorList>
            <person name="Kim Y.G."/>
            <person name="Choi D.H."/>
            <person name="Hyun S."/>
            <person name="Cho B.C."/>
        </authorList>
    </citation>
    <scope>NUCLEOTIDE SEQUENCE [LARGE SCALE GENOMIC DNA]</scope>
    <source>
        <strain evidence="3 4">DSM 18246</strain>
    </source>
</reference>
<feature type="compositionally biased region" description="Basic and acidic residues" evidence="1">
    <location>
        <begin position="41"/>
        <end position="53"/>
    </location>
</feature>
<feature type="signal peptide" evidence="2">
    <location>
        <begin position="1"/>
        <end position="27"/>
    </location>
</feature>
<dbReference type="EMBL" id="QWEH01000007">
    <property type="protein sequence ID" value="RHW31905.1"/>
    <property type="molecule type" value="Genomic_DNA"/>
</dbReference>
<gene>
    <name evidence="3" type="ORF">D1B32_11745</name>
</gene>
<evidence type="ECO:0000313" key="3">
    <source>
        <dbReference type="EMBL" id="RHW31905.1"/>
    </source>
</evidence>
<feature type="chain" id="PRO_5039406766" description="DUF4358 domain-containing protein" evidence="2">
    <location>
        <begin position="28"/>
        <end position="219"/>
    </location>
</feature>